<evidence type="ECO:0000256" key="2">
    <source>
        <dbReference type="ARBA" id="ARBA00022527"/>
    </source>
</evidence>
<dbReference type="PROSITE" id="PS00107">
    <property type="entry name" value="PROTEIN_KINASE_ATP"/>
    <property type="match status" value="1"/>
</dbReference>
<dbReference type="Gene3D" id="3.30.200.20">
    <property type="entry name" value="Phosphorylase Kinase, domain 1"/>
    <property type="match status" value="1"/>
</dbReference>
<dbReference type="InterPro" id="IPR050117">
    <property type="entry name" value="MAPK"/>
</dbReference>
<keyword evidence="6 7" id="KW-0067">ATP-binding</keyword>
<keyword evidence="3" id="KW-0808">Transferase</keyword>
<feature type="domain" description="Protein kinase" evidence="9">
    <location>
        <begin position="44"/>
        <end position="407"/>
    </location>
</feature>
<dbReference type="GO" id="GO:0004674">
    <property type="term" value="F:protein serine/threonine kinase activity"/>
    <property type="evidence" value="ECO:0007669"/>
    <property type="project" value="UniProtKB-KW"/>
</dbReference>
<reference evidence="10 11" key="1">
    <citation type="submission" date="2016-02" db="EMBL/GenBank/DDBJ databases">
        <title>Comparative genomic and transcriptomic foundation for Pichia pastoris.</title>
        <authorList>
            <person name="Love K.R."/>
            <person name="Shah K.A."/>
            <person name="Whittaker C.A."/>
            <person name="Wu J."/>
            <person name="Bartlett M.C."/>
            <person name="Ma D."/>
            <person name="Leeson R.L."/>
            <person name="Priest M."/>
            <person name="Young S.K."/>
            <person name="Love J.C."/>
        </authorList>
    </citation>
    <scope>NUCLEOTIDE SEQUENCE [LARGE SCALE GENOMIC DNA]</scope>
    <source>
        <strain evidence="10 11">ATCC 28485</strain>
    </source>
</reference>
<keyword evidence="4 7" id="KW-0547">Nucleotide-binding</keyword>
<evidence type="ECO:0000256" key="3">
    <source>
        <dbReference type="ARBA" id="ARBA00022679"/>
    </source>
</evidence>
<dbReference type="SUPFAM" id="SSF56112">
    <property type="entry name" value="Protein kinase-like (PK-like)"/>
    <property type="match status" value="1"/>
</dbReference>
<feature type="region of interest" description="Disordered" evidence="8">
    <location>
        <begin position="1"/>
        <end position="32"/>
    </location>
</feature>
<accession>A0A1B2J5X3</accession>
<dbReference type="EMBL" id="CP014584">
    <property type="protein sequence ID" value="ANZ73367.1"/>
    <property type="molecule type" value="Genomic_DNA"/>
</dbReference>
<protein>
    <submittedName>
        <fullName evidence="10">BA75_01827T0</fullName>
    </submittedName>
</protein>
<dbReference type="SMART" id="SM00220">
    <property type="entry name" value="S_TKc"/>
    <property type="match status" value="1"/>
</dbReference>
<gene>
    <name evidence="10" type="primary">IME2</name>
    <name evidence="10" type="ORF">ATY40_BA7501827</name>
</gene>
<keyword evidence="2" id="KW-0723">Serine/threonine-protein kinase</keyword>
<evidence type="ECO:0000313" key="10">
    <source>
        <dbReference type="EMBL" id="ANZ73367.1"/>
    </source>
</evidence>
<evidence type="ECO:0000256" key="5">
    <source>
        <dbReference type="ARBA" id="ARBA00022777"/>
    </source>
</evidence>
<evidence type="ECO:0000313" key="11">
    <source>
        <dbReference type="Proteomes" id="UP000094565"/>
    </source>
</evidence>
<dbReference type="Proteomes" id="UP000094565">
    <property type="component" value="Chromosome 1"/>
</dbReference>
<proteinExistence type="inferred from homology"/>
<evidence type="ECO:0000256" key="7">
    <source>
        <dbReference type="PROSITE-ProRule" id="PRU10141"/>
    </source>
</evidence>
<dbReference type="GO" id="GO:0005524">
    <property type="term" value="F:ATP binding"/>
    <property type="evidence" value="ECO:0007669"/>
    <property type="project" value="UniProtKB-UniRule"/>
</dbReference>
<comment type="similarity">
    <text evidence="1">Belongs to the protein kinase superfamily. CMGC Ser/Thr protein kinase family. CDC2/CDKX subfamily.</text>
</comment>
<dbReference type="Pfam" id="PF00069">
    <property type="entry name" value="Pkinase"/>
    <property type="match status" value="1"/>
</dbReference>
<dbReference type="FunFam" id="1.10.510.10:FF:000624">
    <property type="entry name" value="Mitogen-activated protein kinase"/>
    <property type="match status" value="1"/>
</dbReference>
<feature type="binding site" evidence="7">
    <location>
        <position position="70"/>
    </location>
    <ligand>
        <name>ATP</name>
        <dbReference type="ChEBI" id="CHEBI:30616"/>
    </ligand>
</feature>
<evidence type="ECO:0000256" key="1">
    <source>
        <dbReference type="ARBA" id="ARBA00006485"/>
    </source>
</evidence>
<keyword evidence="5" id="KW-0418">Kinase</keyword>
<dbReference type="OrthoDB" id="2158884at2759"/>
<sequence>MLLSQHDIKPKRRESKQNRSEIALPSDLQDPPKEIPLRSLHDCYKTVSSLGSGSFGSVVLAKIKDDYVGKLAVDLTNPVHKNTLRYVNPSVPCNKSYSGLHVVAIKTMTKRLSQLRDYTKVKEVRFILSVPSHPNLVQIYDLLIDSTTFQLQIVMESMDQNLYQLMRARKSSLFSPNTLRSILVQLLAGISHIHKHNFFHRDVKPENILVVSNTAYYGSKESIPPSRRKDAYIVKLADYGLARHVDNVKPYTAYVSTRWYRSPEILLRQKFYSCPVDMWAFATVAVEVTSFRPLFPGSNELDQLWKILEVLGSPEPSSNAYSAEFEPDSFTSSAVPLGGYWPKAQSLAGDLGFSLPEVAGISMYQLIPRTDLPTNDLLDLLKVVKACLVWDPEKRASATDLQQMSYFRNYITQYHFSDKEAKEFVSHSPLTTRNHHSIHNAEWPKPTNGENRFVNVQTAPLYNNNDENMEYSKPTYVQSKKRKQLEMVNPKTIENSVYEVDEQSIRKFKEDQYQVDHISQITDKDQMSEDDNEDLFVEFDPQDVRDFTDFSEFKKDLNPSSLEEGVNYETQHGKYKSQLQDNVMTGISKDDWNTNEYLNYVGTSKYQSDSSLSMMKLLQNCVDFDMLQHDQNTSTLSDSENQRLHPEGNDILTGSPINIKPMEEEQQEYTWNSERTNQFHSSTPLRPHVQAQGNANILVQDPSLSPKLTAI</sequence>
<dbReference type="InterPro" id="IPR008271">
    <property type="entry name" value="Ser/Thr_kinase_AS"/>
</dbReference>
<dbReference type="PROSITE" id="PS00108">
    <property type="entry name" value="PROTEIN_KINASE_ST"/>
    <property type="match status" value="1"/>
</dbReference>
<evidence type="ECO:0000256" key="6">
    <source>
        <dbReference type="ARBA" id="ARBA00022840"/>
    </source>
</evidence>
<dbReference type="InterPro" id="IPR011009">
    <property type="entry name" value="Kinase-like_dom_sf"/>
</dbReference>
<dbReference type="PANTHER" id="PTHR24055">
    <property type="entry name" value="MITOGEN-ACTIVATED PROTEIN KINASE"/>
    <property type="match status" value="1"/>
</dbReference>
<dbReference type="Gene3D" id="1.10.510.10">
    <property type="entry name" value="Transferase(Phosphotransferase) domain 1"/>
    <property type="match status" value="1"/>
</dbReference>
<dbReference type="AlphaFoldDB" id="A0A1B2J5X3"/>
<evidence type="ECO:0000256" key="4">
    <source>
        <dbReference type="ARBA" id="ARBA00022741"/>
    </source>
</evidence>
<keyword evidence="11" id="KW-1185">Reference proteome</keyword>
<evidence type="ECO:0000256" key="8">
    <source>
        <dbReference type="SAM" id="MobiDB-lite"/>
    </source>
</evidence>
<dbReference type="PROSITE" id="PS50011">
    <property type="entry name" value="PROTEIN_KINASE_DOM"/>
    <property type="match status" value="1"/>
</dbReference>
<organism evidence="10 11">
    <name type="scientific">Komagataella pastoris</name>
    <name type="common">Yeast</name>
    <name type="synonym">Pichia pastoris</name>
    <dbReference type="NCBI Taxonomy" id="4922"/>
    <lineage>
        <taxon>Eukaryota</taxon>
        <taxon>Fungi</taxon>
        <taxon>Dikarya</taxon>
        <taxon>Ascomycota</taxon>
        <taxon>Saccharomycotina</taxon>
        <taxon>Pichiomycetes</taxon>
        <taxon>Pichiales</taxon>
        <taxon>Pichiaceae</taxon>
        <taxon>Komagataella</taxon>
    </lineage>
</organism>
<dbReference type="InterPro" id="IPR017441">
    <property type="entry name" value="Protein_kinase_ATP_BS"/>
</dbReference>
<name>A0A1B2J5X3_PICPA</name>
<dbReference type="InterPro" id="IPR000719">
    <property type="entry name" value="Prot_kinase_dom"/>
</dbReference>
<dbReference type="GO" id="GO:0030447">
    <property type="term" value="P:filamentous growth"/>
    <property type="evidence" value="ECO:0007669"/>
    <property type="project" value="UniProtKB-ARBA"/>
</dbReference>
<evidence type="ECO:0000259" key="9">
    <source>
        <dbReference type="PROSITE" id="PS50011"/>
    </source>
</evidence>